<accession>A0ABV7H964</accession>
<evidence type="ECO:0000256" key="1">
    <source>
        <dbReference type="ARBA" id="ARBA00022553"/>
    </source>
</evidence>
<evidence type="ECO:0000256" key="3">
    <source>
        <dbReference type="PROSITE-ProRule" id="PRU00169"/>
    </source>
</evidence>
<keyword evidence="2" id="KW-0238">DNA-binding</keyword>
<sequence>MNLKADSEKGLNLLLIDDHQIYLDGLNISLSLMDTVASVFQATCLEEAQVILTSMTPDMILLDLHFPQVDGFHIMSVLDECCPSAPIIILSGSNEPEDIRLALSRGAKGFLSKSASGLEIRDAITKVAAGESLQPVLSLAVDNPKPDDLLSRVRISIARQYRITQRQAEVLVLLSEGLSNKHICRRLDLTEATVKFHLKALFLALDVHNRTECVSVARRLNVLL</sequence>
<dbReference type="CDD" id="cd17535">
    <property type="entry name" value="REC_NarL-like"/>
    <property type="match status" value="1"/>
</dbReference>
<dbReference type="SMART" id="SM00421">
    <property type="entry name" value="HTH_LUXR"/>
    <property type="match status" value="1"/>
</dbReference>
<reference evidence="7" key="1">
    <citation type="journal article" date="2019" name="Int. J. Syst. Evol. Microbiol.">
        <title>The Global Catalogue of Microorganisms (GCM) 10K type strain sequencing project: providing services to taxonomists for standard genome sequencing and annotation.</title>
        <authorList>
            <consortium name="The Broad Institute Genomics Platform"/>
            <consortium name="The Broad Institute Genome Sequencing Center for Infectious Disease"/>
            <person name="Wu L."/>
            <person name="Ma J."/>
        </authorList>
    </citation>
    <scope>NUCLEOTIDE SEQUENCE [LARGE SCALE GENOMIC DNA]</scope>
    <source>
        <strain evidence="7">KCTC 52438</strain>
    </source>
</reference>
<dbReference type="RefSeq" id="WP_386716726.1">
    <property type="nucleotide sequence ID" value="NZ_JBHRSZ010000002.1"/>
</dbReference>
<proteinExistence type="predicted"/>
<dbReference type="CDD" id="cd06170">
    <property type="entry name" value="LuxR_C_like"/>
    <property type="match status" value="1"/>
</dbReference>
<feature type="domain" description="HTH luxR-type" evidence="4">
    <location>
        <begin position="156"/>
        <end position="221"/>
    </location>
</feature>
<dbReference type="InterPro" id="IPR000792">
    <property type="entry name" value="Tscrpt_reg_LuxR_C"/>
</dbReference>
<evidence type="ECO:0000313" key="6">
    <source>
        <dbReference type="EMBL" id="MFC3150257.1"/>
    </source>
</evidence>
<dbReference type="PANTHER" id="PTHR45566">
    <property type="entry name" value="HTH-TYPE TRANSCRIPTIONAL REGULATOR YHJB-RELATED"/>
    <property type="match status" value="1"/>
</dbReference>
<dbReference type="Pfam" id="PF00072">
    <property type="entry name" value="Response_reg"/>
    <property type="match status" value="1"/>
</dbReference>
<dbReference type="SMART" id="SM00448">
    <property type="entry name" value="REC"/>
    <property type="match status" value="1"/>
</dbReference>
<dbReference type="InterPro" id="IPR058245">
    <property type="entry name" value="NreC/VraR/RcsB-like_REC"/>
</dbReference>
<dbReference type="SUPFAM" id="SSF46894">
    <property type="entry name" value="C-terminal effector domain of the bipartite response regulators"/>
    <property type="match status" value="1"/>
</dbReference>
<gene>
    <name evidence="6" type="ORF">ACFOEK_04395</name>
</gene>
<evidence type="ECO:0000256" key="2">
    <source>
        <dbReference type="ARBA" id="ARBA00023125"/>
    </source>
</evidence>
<feature type="domain" description="Response regulatory" evidence="5">
    <location>
        <begin position="12"/>
        <end position="128"/>
    </location>
</feature>
<dbReference type="SUPFAM" id="SSF52172">
    <property type="entry name" value="CheY-like"/>
    <property type="match status" value="1"/>
</dbReference>
<dbReference type="InterPro" id="IPR001789">
    <property type="entry name" value="Sig_transdc_resp-reg_receiver"/>
</dbReference>
<dbReference type="PROSITE" id="PS50110">
    <property type="entry name" value="RESPONSE_REGULATORY"/>
    <property type="match status" value="1"/>
</dbReference>
<protein>
    <submittedName>
        <fullName evidence="6">Response regulator</fullName>
    </submittedName>
</protein>
<dbReference type="Pfam" id="PF00196">
    <property type="entry name" value="GerE"/>
    <property type="match status" value="1"/>
</dbReference>
<evidence type="ECO:0000259" key="4">
    <source>
        <dbReference type="PROSITE" id="PS50043"/>
    </source>
</evidence>
<dbReference type="EMBL" id="JBHRSZ010000002">
    <property type="protein sequence ID" value="MFC3150257.1"/>
    <property type="molecule type" value="Genomic_DNA"/>
</dbReference>
<evidence type="ECO:0000313" key="7">
    <source>
        <dbReference type="Proteomes" id="UP001595476"/>
    </source>
</evidence>
<dbReference type="Proteomes" id="UP001595476">
    <property type="component" value="Unassembled WGS sequence"/>
</dbReference>
<dbReference type="Gene3D" id="3.40.50.2300">
    <property type="match status" value="1"/>
</dbReference>
<dbReference type="InterPro" id="IPR011006">
    <property type="entry name" value="CheY-like_superfamily"/>
</dbReference>
<dbReference type="PRINTS" id="PR00038">
    <property type="entry name" value="HTHLUXR"/>
</dbReference>
<keyword evidence="7" id="KW-1185">Reference proteome</keyword>
<keyword evidence="1 3" id="KW-0597">Phosphoprotein</keyword>
<name>A0ABV7H964_9GAMM</name>
<comment type="caution">
    <text evidence="6">The sequence shown here is derived from an EMBL/GenBank/DDBJ whole genome shotgun (WGS) entry which is preliminary data.</text>
</comment>
<dbReference type="PANTHER" id="PTHR45566:SF1">
    <property type="entry name" value="HTH-TYPE TRANSCRIPTIONAL REGULATOR YHJB-RELATED"/>
    <property type="match status" value="1"/>
</dbReference>
<evidence type="ECO:0000259" key="5">
    <source>
        <dbReference type="PROSITE" id="PS50110"/>
    </source>
</evidence>
<dbReference type="InterPro" id="IPR016032">
    <property type="entry name" value="Sig_transdc_resp-reg_C-effctor"/>
</dbReference>
<dbReference type="PROSITE" id="PS50043">
    <property type="entry name" value="HTH_LUXR_2"/>
    <property type="match status" value="1"/>
</dbReference>
<feature type="modified residue" description="4-aspartylphosphate" evidence="3">
    <location>
        <position position="63"/>
    </location>
</feature>
<organism evidence="6 7">
    <name type="scientific">Litoribrevibacter euphylliae</name>
    <dbReference type="NCBI Taxonomy" id="1834034"/>
    <lineage>
        <taxon>Bacteria</taxon>
        <taxon>Pseudomonadati</taxon>
        <taxon>Pseudomonadota</taxon>
        <taxon>Gammaproteobacteria</taxon>
        <taxon>Oceanospirillales</taxon>
        <taxon>Oceanospirillaceae</taxon>
        <taxon>Litoribrevibacter</taxon>
    </lineage>
</organism>
<dbReference type="InterPro" id="IPR051015">
    <property type="entry name" value="EvgA-like"/>
</dbReference>